<protein>
    <submittedName>
        <fullName evidence="2">GCN5 family acetyltransferase</fullName>
    </submittedName>
</protein>
<proteinExistence type="predicted"/>
<dbReference type="SUPFAM" id="SSF55729">
    <property type="entry name" value="Acyl-CoA N-acyltransferases (Nat)"/>
    <property type="match status" value="1"/>
</dbReference>
<dbReference type="Gene3D" id="3.40.630.30">
    <property type="match status" value="1"/>
</dbReference>
<dbReference type="PANTHER" id="PTHR13355">
    <property type="entry name" value="GLUCOSAMINE 6-PHOSPHATE N-ACETYLTRANSFERASE"/>
    <property type="match status" value="1"/>
</dbReference>
<reference evidence="3" key="2">
    <citation type="submission" date="2015-03" db="EMBL/GenBank/DDBJ databases">
        <title>Genome sequence of Paenibacillus beijingensis strain DSM 24997T.</title>
        <authorList>
            <person name="Kwak Y."/>
            <person name="Shin J.-H."/>
        </authorList>
    </citation>
    <scope>NUCLEOTIDE SEQUENCE [LARGE SCALE GENOMIC DNA]</scope>
    <source>
        <strain evidence="3">DSM 24997</strain>
    </source>
</reference>
<evidence type="ECO:0000259" key="1">
    <source>
        <dbReference type="PROSITE" id="PS51186"/>
    </source>
</evidence>
<dbReference type="AlphaFoldDB" id="A0A0D5NNH7"/>
<dbReference type="InterPro" id="IPR016181">
    <property type="entry name" value="Acyl_CoA_acyltransferase"/>
</dbReference>
<evidence type="ECO:0000313" key="2">
    <source>
        <dbReference type="EMBL" id="AJY76695.1"/>
    </source>
</evidence>
<gene>
    <name evidence="2" type="ORF">VN24_21625</name>
</gene>
<accession>A0A0D5NNH7</accession>
<dbReference type="CDD" id="cd04301">
    <property type="entry name" value="NAT_SF"/>
    <property type="match status" value="1"/>
</dbReference>
<feature type="domain" description="N-acetyltransferase" evidence="1">
    <location>
        <begin position="9"/>
        <end position="152"/>
    </location>
</feature>
<dbReference type="InterPro" id="IPR039143">
    <property type="entry name" value="GNPNAT1-like"/>
</dbReference>
<dbReference type="GO" id="GO:0004343">
    <property type="term" value="F:glucosamine 6-phosphate N-acetyltransferase activity"/>
    <property type="evidence" value="ECO:0007669"/>
    <property type="project" value="TreeGrafter"/>
</dbReference>
<dbReference type="STRING" id="1126833.VN24_21625"/>
<dbReference type="PANTHER" id="PTHR13355:SF11">
    <property type="entry name" value="GLUCOSAMINE 6-PHOSPHATE N-ACETYLTRANSFERASE"/>
    <property type="match status" value="1"/>
</dbReference>
<dbReference type="HOGENOM" id="CLU_056607_6_2_9"/>
<dbReference type="EMBL" id="CP011058">
    <property type="protein sequence ID" value="AJY76695.1"/>
    <property type="molecule type" value="Genomic_DNA"/>
</dbReference>
<sequence length="152" mass="16838">MTIDPITMQAIRVTTAKQLEQCLAIRKEVFVEEQQVDIELEMDDYDASPASCLHILLTRDGQPVGTGRLIPYRDSAAKLQRIALRKPYRGTGAGKELVKALEDAAKTSGYTDAVLDAQCQAEPFYRKLGYAPVSPDTFLDAGILHIRMAKKL</sequence>
<organism evidence="2 3">
    <name type="scientific">Paenibacillus beijingensis</name>
    <dbReference type="NCBI Taxonomy" id="1126833"/>
    <lineage>
        <taxon>Bacteria</taxon>
        <taxon>Bacillati</taxon>
        <taxon>Bacillota</taxon>
        <taxon>Bacilli</taxon>
        <taxon>Bacillales</taxon>
        <taxon>Paenibacillaceae</taxon>
        <taxon>Paenibacillus</taxon>
    </lineage>
</organism>
<name>A0A0D5NNH7_9BACL</name>
<keyword evidence="2" id="KW-0808">Transferase</keyword>
<keyword evidence="3" id="KW-1185">Reference proteome</keyword>
<dbReference type="PATRIC" id="fig|1126833.4.peg.4754"/>
<reference evidence="2 3" key="1">
    <citation type="journal article" date="2015" name="J. Biotechnol.">
        <title>Complete genome sequence of Paenibacillus beijingensis 7188(T) (=DSM 24997(T)), a novel rhizobacterium from jujube garden soil.</title>
        <authorList>
            <person name="Kwak Y."/>
            <person name="Shin J.H."/>
        </authorList>
    </citation>
    <scope>NUCLEOTIDE SEQUENCE [LARGE SCALE GENOMIC DNA]</scope>
    <source>
        <strain evidence="2 3">DSM 24997</strain>
    </source>
</reference>
<dbReference type="InterPro" id="IPR000182">
    <property type="entry name" value="GNAT_dom"/>
</dbReference>
<dbReference type="RefSeq" id="WP_045672120.1">
    <property type="nucleotide sequence ID" value="NZ_CP011058.1"/>
</dbReference>
<dbReference type="Proteomes" id="UP000032633">
    <property type="component" value="Chromosome"/>
</dbReference>
<dbReference type="Pfam" id="PF13673">
    <property type="entry name" value="Acetyltransf_10"/>
    <property type="match status" value="1"/>
</dbReference>
<dbReference type="PROSITE" id="PS51186">
    <property type="entry name" value="GNAT"/>
    <property type="match status" value="1"/>
</dbReference>
<dbReference type="KEGG" id="pbj:VN24_21625"/>
<evidence type="ECO:0000313" key="3">
    <source>
        <dbReference type="Proteomes" id="UP000032633"/>
    </source>
</evidence>